<dbReference type="Gene3D" id="3.30.1130.10">
    <property type="match status" value="1"/>
</dbReference>
<dbReference type="InterPro" id="IPR015797">
    <property type="entry name" value="NUDIX_hydrolase-like_dom_sf"/>
</dbReference>
<dbReference type="FunFam" id="1.10.286.10:FF:000003">
    <property type="entry name" value="GTP cyclohydrolase 1"/>
    <property type="match status" value="1"/>
</dbReference>
<dbReference type="GO" id="GO:0003934">
    <property type="term" value="F:GTP cyclohydrolase I activity"/>
    <property type="evidence" value="ECO:0007669"/>
    <property type="project" value="InterPro"/>
</dbReference>
<name>A0AA43QFV0_9LECA</name>
<organism evidence="15 16">
    <name type="scientific">Ramalina farinacea</name>
    <dbReference type="NCBI Taxonomy" id="258253"/>
    <lineage>
        <taxon>Eukaryota</taxon>
        <taxon>Fungi</taxon>
        <taxon>Dikarya</taxon>
        <taxon>Ascomycota</taxon>
        <taxon>Pezizomycotina</taxon>
        <taxon>Lecanoromycetes</taxon>
        <taxon>OSLEUM clade</taxon>
        <taxon>Lecanoromycetidae</taxon>
        <taxon>Lecanorales</taxon>
        <taxon>Lecanorineae</taxon>
        <taxon>Ramalinaceae</taxon>
        <taxon>Ramalina</taxon>
    </lineage>
</organism>
<dbReference type="InterPro" id="IPR043133">
    <property type="entry name" value="GTP-CH-I_C/QueF"/>
</dbReference>
<dbReference type="Pfam" id="PF01227">
    <property type="entry name" value="GTP_cyclohydroI"/>
    <property type="match status" value="1"/>
</dbReference>
<evidence type="ECO:0000256" key="11">
    <source>
        <dbReference type="ARBA" id="ARBA00023134"/>
    </source>
</evidence>
<comment type="cofactor">
    <cofactor evidence="2">
        <name>Zn(2+)</name>
        <dbReference type="ChEBI" id="CHEBI:29105"/>
    </cofactor>
</comment>
<comment type="similarity">
    <text evidence="3">Belongs to the Nudix hydrolase family. NudC subfamily.</text>
</comment>
<dbReference type="InterPro" id="IPR020084">
    <property type="entry name" value="NUDIX_hydrolase_CS"/>
</dbReference>
<dbReference type="Gene3D" id="3.90.79.20">
    <property type="match status" value="1"/>
</dbReference>
<dbReference type="Gene3D" id="3.90.79.10">
    <property type="entry name" value="Nucleoside Triphosphate Pyrophosphohydrolase"/>
    <property type="match status" value="1"/>
</dbReference>
<keyword evidence="6" id="KW-0547">Nucleotide-binding</keyword>
<protein>
    <recommendedName>
        <fullName evidence="4">NAD(+) diphosphatase</fullName>
        <ecNumber evidence="4">3.6.1.22</ecNumber>
    </recommendedName>
</protein>
<feature type="compositionally biased region" description="Basic and acidic residues" evidence="13">
    <location>
        <begin position="528"/>
        <end position="546"/>
    </location>
</feature>
<dbReference type="InterPro" id="IPR018234">
    <property type="entry name" value="GTP_CycHdrlase_I_CS"/>
</dbReference>
<dbReference type="CDD" id="cd03429">
    <property type="entry name" value="NUDIX_NADH_pyrophosphatase_Nudt13"/>
    <property type="match status" value="1"/>
</dbReference>
<evidence type="ECO:0000256" key="12">
    <source>
        <dbReference type="ARBA" id="ARBA00023679"/>
    </source>
</evidence>
<dbReference type="SUPFAM" id="SSF55811">
    <property type="entry name" value="Nudix"/>
    <property type="match status" value="1"/>
</dbReference>
<sequence>MPVPELPEPAHHDVDSMLSRKFGKEIANYFSGSPLNRVSFLRTDHAFLTAALKHPSTSFLLFNNLQPLAKDPTQLDYVTYDDVRTIIGDNPYAKSEADLVAEYNSRVTIPQLIFLGLDETQKSDFEWTIYRGSPFFALDVTPKGSITAAAEELIGKMKSRGPHFIEGRMHTSLPAPSAAVYAQARALLDWNSRNPFCGQCGQKTLSTNAGTKRICPPTDMAALAEGSVIGSAIDQKPTDRPSCATRKGVSNLSFPRTDPTVIMAVLSADGERILLGRQKRWPKYWYSTLAGFVEPAESVEEAVRREVWEESGVTLGRVIIHSTQPWPFPANLMIGAIGQCVPGKEEILLKHDPELEDAKWVKLEEVREALEVGTSGLGEEAGPRYKEGGLRLPPQTAIAYQLLAAVTGDFLAAKKGDHANFRSSVVRDAEQELLAGLAQIFYSLEMNHQAHESKPKTALPSHLLNGNHAHSAQHSSPLRRTSVNAREREKLTASIIASNSRRQAIDLETSDGIPDGQSHATGPTLGGHEGDVEVDAAPRDPRDEPSRPPPSTAGRPASPYTQNPPIDFDGLSWPSLGTRERRVATPAQSRERLQKLEGAITTILECIGEDPEREGLRGTPERYAKAMLFFTKGYEENVRDLVNGAVFQEDHDELVIVKDIEVFSLCEHHLVPFTGRVS</sequence>
<keyword evidence="5" id="KW-0479">Metal-binding</keyword>
<evidence type="ECO:0000313" key="15">
    <source>
        <dbReference type="EMBL" id="MDI1485772.1"/>
    </source>
</evidence>
<evidence type="ECO:0000256" key="1">
    <source>
        <dbReference type="ARBA" id="ARBA00001946"/>
    </source>
</evidence>
<dbReference type="AlphaFoldDB" id="A0AA43QFV0"/>
<feature type="region of interest" description="Disordered" evidence="13">
    <location>
        <begin position="508"/>
        <end position="574"/>
    </location>
</feature>
<dbReference type="GO" id="GO:0005525">
    <property type="term" value="F:GTP binding"/>
    <property type="evidence" value="ECO:0007669"/>
    <property type="project" value="UniProtKB-KW"/>
</dbReference>
<evidence type="ECO:0000256" key="6">
    <source>
        <dbReference type="ARBA" id="ARBA00022741"/>
    </source>
</evidence>
<evidence type="ECO:0000256" key="13">
    <source>
        <dbReference type="SAM" id="MobiDB-lite"/>
    </source>
</evidence>
<evidence type="ECO:0000256" key="7">
    <source>
        <dbReference type="ARBA" id="ARBA00022801"/>
    </source>
</evidence>
<dbReference type="GO" id="GO:0046656">
    <property type="term" value="P:folic acid biosynthetic process"/>
    <property type="evidence" value="ECO:0007669"/>
    <property type="project" value="UniProtKB-KW"/>
</dbReference>
<dbReference type="PANTHER" id="PTHR42904">
    <property type="entry name" value="NUDIX HYDROLASE, NUDC SUBFAMILY"/>
    <property type="match status" value="1"/>
</dbReference>
<dbReference type="GO" id="GO:0005829">
    <property type="term" value="C:cytosol"/>
    <property type="evidence" value="ECO:0007669"/>
    <property type="project" value="TreeGrafter"/>
</dbReference>
<dbReference type="InterPro" id="IPR020602">
    <property type="entry name" value="GTP_CycHdrlase_I_dom"/>
</dbReference>
<gene>
    <name evidence="15" type="primary">NPY1</name>
    <name evidence="15" type="ORF">OHK93_003961</name>
</gene>
<feature type="domain" description="Nudix hydrolase" evidence="14">
    <location>
        <begin position="255"/>
        <end position="383"/>
    </location>
</feature>
<dbReference type="InterPro" id="IPR043134">
    <property type="entry name" value="GTP-CH-I_N"/>
</dbReference>
<dbReference type="InterPro" id="IPR015376">
    <property type="entry name" value="Znr_NADH_PPase"/>
</dbReference>
<dbReference type="GO" id="GO:0005777">
    <property type="term" value="C:peroxisome"/>
    <property type="evidence" value="ECO:0007669"/>
    <property type="project" value="TreeGrafter"/>
</dbReference>
<keyword evidence="7 15" id="KW-0378">Hydrolase</keyword>
<dbReference type="EC" id="3.6.1.22" evidence="4"/>
<evidence type="ECO:0000256" key="10">
    <source>
        <dbReference type="ARBA" id="ARBA00023027"/>
    </source>
</evidence>
<proteinExistence type="inferred from homology"/>
<dbReference type="Proteomes" id="UP001161017">
    <property type="component" value="Unassembled WGS sequence"/>
</dbReference>
<keyword evidence="11" id="KW-0342">GTP-binding</keyword>
<dbReference type="FunFam" id="3.90.79.10:FF:000042">
    <property type="entry name" value="Probable NADH pyrophosphatase"/>
    <property type="match status" value="1"/>
</dbReference>
<comment type="catalytic activity">
    <reaction evidence="12">
        <text>a 5'-end NAD(+)-phospho-ribonucleoside in mRNA + H2O = a 5'-end phospho-adenosine-phospho-ribonucleoside in mRNA + beta-nicotinamide D-ribonucleotide + 2 H(+)</text>
        <dbReference type="Rhea" id="RHEA:60876"/>
        <dbReference type="Rhea" id="RHEA-COMP:15698"/>
        <dbReference type="Rhea" id="RHEA-COMP:15719"/>
        <dbReference type="ChEBI" id="CHEBI:14649"/>
        <dbReference type="ChEBI" id="CHEBI:15377"/>
        <dbReference type="ChEBI" id="CHEBI:15378"/>
        <dbReference type="ChEBI" id="CHEBI:144029"/>
        <dbReference type="ChEBI" id="CHEBI:144051"/>
    </reaction>
    <physiologicalReaction direction="left-to-right" evidence="12">
        <dbReference type="Rhea" id="RHEA:60877"/>
    </physiologicalReaction>
</comment>
<dbReference type="PROSITE" id="PS00893">
    <property type="entry name" value="NUDIX_BOX"/>
    <property type="match status" value="1"/>
</dbReference>
<dbReference type="GO" id="GO:0019677">
    <property type="term" value="P:NAD+ catabolic process"/>
    <property type="evidence" value="ECO:0007669"/>
    <property type="project" value="TreeGrafter"/>
</dbReference>
<keyword evidence="10" id="KW-0520">NAD</keyword>
<dbReference type="GO" id="GO:0046872">
    <property type="term" value="F:metal ion binding"/>
    <property type="evidence" value="ECO:0007669"/>
    <property type="project" value="UniProtKB-KW"/>
</dbReference>
<evidence type="ECO:0000256" key="5">
    <source>
        <dbReference type="ARBA" id="ARBA00022723"/>
    </source>
</evidence>
<feature type="compositionally biased region" description="Polar residues" evidence="13">
    <location>
        <begin position="468"/>
        <end position="484"/>
    </location>
</feature>
<comment type="cofactor">
    <cofactor evidence="1">
        <name>Mg(2+)</name>
        <dbReference type="ChEBI" id="CHEBI:18420"/>
    </cofactor>
</comment>
<comment type="caution">
    <text evidence="15">The sequence shown here is derived from an EMBL/GenBank/DDBJ whole genome shotgun (WGS) entry which is preliminary data.</text>
</comment>
<evidence type="ECO:0000256" key="9">
    <source>
        <dbReference type="ARBA" id="ARBA00022909"/>
    </source>
</evidence>
<evidence type="ECO:0000256" key="2">
    <source>
        <dbReference type="ARBA" id="ARBA00001947"/>
    </source>
</evidence>
<evidence type="ECO:0000313" key="16">
    <source>
        <dbReference type="Proteomes" id="UP001161017"/>
    </source>
</evidence>
<dbReference type="GO" id="GO:0035529">
    <property type="term" value="F:NADH pyrophosphatase activity"/>
    <property type="evidence" value="ECO:0007669"/>
    <property type="project" value="TreeGrafter"/>
</dbReference>
<dbReference type="InterPro" id="IPR015375">
    <property type="entry name" value="NADH_PPase-like_N"/>
</dbReference>
<dbReference type="InterPro" id="IPR050241">
    <property type="entry name" value="NAD-cap_RNA_hydrolase_NudC"/>
</dbReference>
<dbReference type="Pfam" id="PF09296">
    <property type="entry name" value="NUDIX-like"/>
    <property type="match status" value="1"/>
</dbReference>
<dbReference type="InterPro" id="IPR000086">
    <property type="entry name" value="NUDIX_hydrolase_dom"/>
</dbReference>
<dbReference type="GO" id="GO:0046654">
    <property type="term" value="P:tetrahydrofolate biosynthetic process"/>
    <property type="evidence" value="ECO:0007669"/>
    <property type="project" value="InterPro"/>
</dbReference>
<dbReference type="SUPFAM" id="SSF55620">
    <property type="entry name" value="Tetrahydrobiopterin biosynthesis enzymes-like"/>
    <property type="match status" value="1"/>
</dbReference>
<keyword evidence="9" id="KW-0289">Folate biosynthesis</keyword>
<accession>A0AA43QFV0</accession>
<evidence type="ECO:0000256" key="4">
    <source>
        <dbReference type="ARBA" id="ARBA00012381"/>
    </source>
</evidence>
<evidence type="ECO:0000256" key="3">
    <source>
        <dbReference type="ARBA" id="ARBA00009595"/>
    </source>
</evidence>
<dbReference type="EMBL" id="JAPUFD010000002">
    <property type="protein sequence ID" value="MDI1485772.1"/>
    <property type="molecule type" value="Genomic_DNA"/>
</dbReference>
<dbReference type="PROSITE" id="PS00859">
    <property type="entry name" value="GTP_CYCLOHYDROL_1_1"/>
    <property type="match status" value="1"/>
</dbReference>
<keyword evidence="16" id="KW-1185">Reference proteome</keyword>
<keyword evidence="8" id="KW-0460">Magnesium</keyword>
<dbReference type="Pfam" id="PF09297">
    <property type="entry name" value="Zn_ribbon_NUD"/>
    <property type="match status" value="1"/>
</dbReference>
<dbReference type="Gene3D" id="1.10.286.10">
    <property type="match status" value="1"/>
</dbReference>
<dbReference type="PROSITE" id="PS51462">
    <property type="entry name" value="NUDIX"/>
    <property type="match status" value="1"/>
</dbReference>
<dbReference type="Pfam" id="PF00293">
    <property type="entry name" value="NUDIX"/>
    <property type="match status" value="1"/>
</dbReference>
<dbReference type="InterPro" id="IPR049734">
    <property type="entry name" value="NudC-like_C"/>
</dbReference>
<reference evidence="15" key="1">
    <citation type="journal article" date="2023" name="Genome Biol. Evol.">
        <title>First Whole Genome Sequence and Flow Cytometry Genome Size Data for the Lichen-Forming Fungus Ramalina farinacea (Ascomycota).</title>
        <authorList>
            <person name="Llewellyn T."/>
            <person name="Mian S."/>
            <person name="Hill R."/>
            <person name="Leitch I.J."/>
            <person name="Gaya E."/>
        </authorList>
    </citation>
    <scope>NUCLEOTIDE SEQUENCE</scope>
    <source>
        <strain evidence="15">LIQ254RAFAR</strain>
    </source>
</reference>
<feature type="region of interest" description="Disordered" evidence="13">
    <location>
        <begin position="452"/>
        <end position="486"/>
    </location>
</feature>
<dbReference type="PANTHER" id="PTHR42904:SF6">
    <property type="entry name" value="NAD-CAPPED RNA HYDROLASE NUDT12"/>
    <property type="match status" value="1"/>
</dbReference>
<evidence type="ECO:0000256" key="8">
    <source>
        <dbReference type="ARBA" id="ARBA00022842"/>
    </source>
</evidence>
<evidence type="ECO:0000259" key="14">
    <source>
        <dbReference type="PROSITE" id="PS51462"/>
    </source>
</evidence>
<dbReference type="GO" id="GO:0006742">
    <property type="term" value="P:NADP+ catabolic process"/>
    <property type="evidence" value="ECO:0007669"/>
    <property type="project" value="TreeGrafter"/>
</dbReference>